<dbReference type="InterPro" id="IPR023867">
    <property type="entry name" value="Sulphatase_maturase_rSAM"/>
</dbReference>
<dbReference type="InterPro" id="IPR023885">
    <property type="entry name" value="4Fe4S-binding_SPASM_dom"/>
</dbReference>
<proteinExistence type="predicted"/>
<dbReference type="EMBL" id="JMIB01000039">
    <property type="protein sequence ID" value="KDM89951.1"/>
    <property type="molecule type" value="Genomic_DNA"/>
</dbReference>
<reference evidence="2 3" key="1">
    <citation type="submission" date="2014-04" db="EMBL/GenBank/DDBJ databases">
        <title>Draft genome sequence of Photobacterium halotolerans S2753: a solonamide, ngercheumicin and holomycin producer.</title>
        <authorList>
            <person name="Machado H.R."/>
            <person name="Gram L."/>
        </authorList>
    </citation>
    <scope>NUCLEOTIDE SEQUENCE [LARGE SCALE GENOMIC DNA]</scope>
    <source>
        <strain evidence="2 3">S2753</strain>
    </source>
</reference>
<protein>
    <submittedName>
        <fullName evidence="2">Uncharacterized protein</fullName>
    </submittedName>
</protein>
<dbReference type="PANTHER" id="PTHR43273:SF3">
    <property type="entry name" value="ANAEROBIC SULFATASE-MATURATING ENZYME HOMOLOG ASLB-RELATED"/>
    <property type="match status" value="1"/>
</dbReference>
<sequence length="334" mass="38196">MMHHDVFHESMRLIRELCNTQGEKDVLLLWHGGEPLQFDKKSFVQRLTQAENFFFSNGISVSHGMQTALINFDAEWGEIIKRYFNSSVGVSIDPSSRSLNGDVARYERALEKRIRNAQAMGISISANVCPSKQDIGKEKALLDWLVQHNVSSFAIDRYNSFGEHEDVNRPTNQEHSAFLRNLLDESIQRIKNKDKVPVCSTLLAGIDGVLNDKSGDRWGVTCLEDYIVINPDGTTNTCPDKISAEETYTDSNGFANSEKRIRVITDHKISHPKDHCYACEFFHWCRSGCPITMNSWEKEGECSGYKVFLKHIQRLYETDTEQLKYYLTGSYEKC</sequence>
<evidence type="ECO:0000313" key="3">
    <source>
        <dbReference type="Proteomes" id="UP000027192"/>
    </source>
</evidence>
<comment type="cofactor">
    <cofactor evidence="1">
        <name>[4Fe-4S] cluster</name>
        <dbReference type="ChEBI" id="CHEBI:49883"/>
    </cofactor>
</comment>
<dbReference type="PANTHER" id="PTHR43273">
    <property type="entry name" value="ANAEROBIC SULFATASE-MATURATING ENZYME HOMOLOG ASLB-RELATED"/>
    <property type="match status" value="1"/>
</dbReference>
<dbReference type="GO" id="GO:0016491">
    <property type="term" value="F:oxidoreductase activity"/>
    <property type="evidence" value="ECO:0007669"/>
    <property type="project" value="InterPro"/>
</dbReference>
<dbReference type="STRING" id="1654360.EA58_19600"/>
<organism evidence="2 3">
    <name type="scientific">Photobacterium galatheae</name>
    <dbReference type="NCBI Taxonomy" id="1654360"/>
    <lineage>
        <taxon>Bacteria</taxon>
        <taxon>Pseudomonadati</taxon>
        <taxon>Pseudomonadota</taxon>
        <taxon>Gammaproteobacteria</taxon>
        <taxon>Vibrionales</taxon>
        <taxon>Vibrionaceae</taxon>
        <taxon>Photobacterium</taxon>
    </lineage>
</organism>
<dbReference type="NCBIfam" id="TIGR04085">
    <property type="entry name" value="rSAM_more_4Fe4S"/>
    <property type="match status" value="1"/>
</dbReference>
<dbReference type="SUPFAM" id="SSF102114">
    <property type="entry name" value="Radical SAM enzymes"/>
    <property type="match status" value="1"/>
</dbReference>
<gene>
    <name evidence="2" type="ORF">EA58_19600</name>
</gene>
<dbReference type="InterPro" id="IPR058240">
    <property type="entry name" value="rSAM_sf"/>
</dbReference>
<keyword evidence="3" id="KW-1185">Reference proteome</keyword>
<evidence type="ECO:0000256" key="1">
    <source>
        <dbReference type="ARBA" id="ARBA00001966"/>
    </source>
</evidence>
<comment type="caution">
    <text evidence="2">The sequence shown here is derived from an EMBL/GenBank/DDBJ whole genome shotgun (WGS) entry which is preliminary data.</text>
</comment>
<dbReference type="InterPro" id="IPR013785">
    <property type="entry name" value="Aldolase_TIM"/>
</dbReference>
<name>A0A066RLD9_9GAMM</name>
<dbReference type="Gene3D" id="3.20.20.70">
    <property type="entry name" value="Aldolase class I"/>
    <property type="match status" value="1"/>
</dbReference>
<accession>A0A066RLD9</accession>
<dbReference type="Proteomes" id="UP000027192">
    <property type="component" value="Unassembled WGS sequence"/>
</dbReference>
<evidence type="ECO:0000313" key="2">
    <source>
        <dbReference type="EMBL" id="KDM89951.1"/>
    </source>
</evidence>
<dbReference type="AlphaFoldDB" id="A0A066RLD9"/>